<keyword evidence="4" id="KW-1185">Reference proteome</keyword>
<feature type="region of interest" description="Disordered" evidence="1">
    <location>
        <begin position="1"/>
        <end position="24"/>
    </location>
</feature>
<sequence>MSVTSTVEKSVEPNGVETYDSGDDWEIGVGNLIIDLDADLEKDRQKLEMNRFVNSKGSSKDCEGLASSCSKAASAISSGLTFPSVQPPGPSGNYNKENGKSKVKRSKTSKDISKSASAPTLYGLPEIYAGKTQDAQGRPGEAFGMNSALGQAVSNPNTSDVTVSCAKGKEEKNGKNQTRGLKRERDVARAKKEKQDVRQTSPDFSPASGNRYGFAGKGSPCHCGDNGIGDISKSGMDSGIMGNAIVGKKNDDEIGTPAKKLKTEKVESLFTVPALPSAATQAPLPYAPVSPPISSPSEQLLVRTRSVGTNTREAGSGTDPACLGPCEPGTSVNLEGIVWHETEEGVLVVNVTWRKRTYVGTLLDCTRHDWAPPRFCESPSDFEMRGGRGRGKRMRLAIPNIPGVEPAFPKVRGLPLKSRGGAIHGKGRRGSLNLISSCKTPPFFTVEEIKPGSLMSGKRKSKPPADLDLSLVSEDTKTGKRIRAKSRSAPSTPQGKSDPTFLDQQCSSPTLIDCPHPNCNKKYKHINGLRYHQTHAHLDLDRKMEFEAESEDRFSDCEESFSNISLDCSESNCGSLKKPSSLCKMSTLGVPKNRRVMVSNDSGTGTNSKTRRNSGTKGLVDSLSNLPIISNMTVVLENCLVTDRNSSAEMPKLEAEGLIDKKGASDKSKKANGKSEKCSSKAKTTRPIAPAPPPPKLIAIPTAAFTTNTTGAIAQRSTSIAAVTHTTAKSPPLKPIKPKSTVLGEPGLANASLATCKDNRRKEKRRLKDRGCKEVRSPKSDGKLSKADDGKVAVKEFPVSLLKEHLSKQEVANGLSESQESRMASIRAEADKVYTFTDNAPSPSIGSSSRLDSGTLSNGDGATTKTNSPAYSDISDAADDGGLDSRSEGARSKTSLPADINSNKESTVKVFPTTPPQTTPGKEPQSPYYHGYDSYYLPGYMHTGQPNTSAFPNSGSTHEDKPKKEETKEGAEEKEKVDFSDAKKADLNLPSQSHLQMAMTQTQTALAQSLYYGQYARGLYMDQKLLMVSNSYRQPYEKYYDNQQFAEQKSALSNREGEQKEQSKEDVKQKMNSSAVASKATDVVKNCCTKPAVSNAEEAGRPQIQTNQHHQGKSTSINETENQQLIREAGDMKPAAEAVKQATLDTKSPFIHESEGQSWYNPYQSTYVEQQTQEMAEEVSADQAKGRDISPGSLTQMEAEPEDLKRQDVHPGCTEDSSKLEDQETAGGASGDSRNARVAVSSPMNPHQSYIQYQHAYPYLQMCDPSNTAYRVMSPALVHNYPGFHYPLYGKTAGREESEVAHSSRGISSKPPCDSTALELLQHHNLPYHGKSPAPGERGSPERERETERDREQAPFARHLHTHHHTHLGVGYPLIPGQYDPYQGLSSTALVPNQQVPTQTSAAGNDGKI</sequence>
<feature type="region of interest" description="Disordered" evidence="1">
    <location>
        <begin position="659"/>
        <end position="696"/>
    </location>
</feature>
<proteinExistence type="predicted"/>
<feature type="compositionally biased region" description="Basic and acidic residues" evidence="1">
    <location>
        <begin position="957"/>
        <end position="984"/>
    </location>
</feature>
<feature type="compositionally biased region" description="Polar residues" evidence="1">
    <location>
        <begin position="944"/>
        <end position="956"/>
    </location>
</feature>
<feature type="region of interest" description="Disordered" evidence="1">
    <location>
        <begin position="1049"/>
        <end position="1075"/>
    </location>
</feature>
<dbReference type="OrthoDB" id="5863628at2759"/>
<feature type="compositionally biased region" description="Basic and acidic residues" evidence="1">
    <location>
        <begin position="1055"/>
        <end position="1069"/>
    </location>
</feature>
<feature type="compositionally biased region" description="Polar residues" evidence="1">
    <location>
        <begin position="599"/>
        <end position="608"/>
    </location>
</feature>
<feature type="domain" description="C2H2-type" evidence="2">
    <location>
        <begin position="514"/>
        <end position="537"/>
    </location>
</feature>
<feature type="region of interest" description="Disordered" evidence="1">
    <location>
        <begin position="1094"/>
        <end position="1118"/>
    </location>
</feature>
<feature type="region of interest" description="Disordered" evidence="1">
    <location>
        <begin position="941"/>
        <end position="984"/>
    </location>
</feature>
<feature type="compositionally biased region" description="Basic and acidic residues" evidence="1">
    <location>
        <begin position="1339"/>
        <end position="1353"/>
    </location>
</feature>
<feature type="compositionally biased region" description="Basic and acidic residues" evidence="1">
    <location>
        <begin position="769"/>
        <end position="790"/>
    </location>
</feature>
<feature type="region of interest" description="Disordered" evidence="1">
    <location>
        <begin position="1326"/>
        <end position="1353"/>
    </location>
</feature>
<feature type="compositionally biased region" description="Polar residues" evidence="1">
    <location>
        <begin position="148"/>
        <end position="162"/>
    </location>
</feature>
<feature type="region of interest" description="Disordered" evidence="1">
    <location>
        <begin position="81"/>
        <end position="116"/>
    </location>
</feature>
<evidence type="ECO:0000313" key="4">
    <source>
        <dbReference type="Proteomes" id="UP001152803"/>
    </source>
</evidence>
<feature type="region of interest" description="Disordered" evidence="1">
    <location>
        <begin position="596"/>
        <end position="618"/>
    </location>
</feature>
<dbReference type="Proteomes" id="UP001152803">
    <property type="component" value="Unassembled WGS sequence"/>
</dbReference>
<feature type="region of interest" description="Disordered" evidence="1">
    <location>
        <begin position="1172"/>
        <end position="1245"/>
    </location>
</feature>
<dbReference type="InterPro" id="IPR013087">
    <property type="entry name" value="Znf_C2H2_type"/>
</dbReference>
<evidence type="ECO:0000313" key="3">
    <source>
        <dbReference type="EMBL" id="KAJ8262750.1"/>
    </source>
</evidence>
<feature type="region of interest" description="Disordered" evidence="1">
    <location>
        <begin position="725"/>
        <end position="745"/>
    </location>
</feature>
<gene>
    <name evidence="3" type="ORF">COCON_G00152070</name>
</gene>
<dbReference type="EMBL" id="JAFJMO010000011">
    <property type="protein sequence ID" value="KAJ8262750.1"/>
    <property type="molecule type" value="Genomic_DNA"/>
</dbReference>
<dbReference type="GO" id="GO:0006357">
    <property type="term" value="P:regulation of transcription by RNA polymerase II"/>
    <property type="evidence" value="ECO:0007669"/>
    <property type="project" value="TreeGrafter"/>
</dbReference>
<feature type="compositionally biased region" description="Basic and acidic residues" evidence="1">
    <location>
        <begin position="659"/>
        <end position="679"/>
    </location>
</feature>
<dbReference type="GO" id="GO:0005634">
    <property type="term" value="C:nucleus"/>
    <property type="evidence" value="ECO:0007669"/>
    <property type="project" value="TreeGrafter"/>
</dbReference>
<feature type="region of interest" description="Disordered" evidence="1">
    <location>
        <begin position="805"/>
        <end position="929"/>
    </location>
</feature>
<evidence type="ECO:0000256" key="1">
    <source>
        <dbReference type="SAM" id="MobiDB-lite"/>
    </source>
</evidence>
<reference evidence="3" key="1">
    <citation type="journal article" date="2023" name="Science">
        <title>Genome structures resolve the early diversification of teleost fishes.</title>
        <authorList>
            <person name="Parey E."/>
            <person name="Louis A."/>
            <person name="Montfort J."/>
            <person name="Bouchez O."/>
            <person name="Roques C."/>
            <person name="Iampietro C."/>
            <person name="Lluch J."/>
            <person name="Castinel A."/>
            <person name="Donnadieu C."/>
            <person name="Desvignes T."/>
            <person name="Floi Bucao C."/>
            <person name="Jouanno E."/>
            <person name="Wen M."/>
            <person name="Mejri S."/>
            <person name="Dirks R."/>
            <person name="Jansen H."/>
            <person name="Henkel C."/>
            <person name="Chen W.J."/>
            <person name="Zahm M."/>
            <person name="Cabau C."/>
            <person name="Klopp C."/>
            <person name="Thompson A.W."/>
            <person name="Robinson-Rechavi M."/>
            <person name="Braasch I."/>
            <person name="Lecointre G."/>
            <person name="Bobe J."/>
            <person name="Postlethwait J.H."/>
            <person name="Berthelot C."/>
            <person name="Roest Crollius H."/>
            <person name="Guiguen Y."/>
        </authorList>
    </citation>
    <scope>NUCLEOTIDE SEQUENCE</scope>
    <source>
        <strain evidence="3">Concon-B</strain>
    </source>
</reference>
<feature type="region of interest" description="Disordered" evidence="1">
    <location>
        <begin position="132"/>
        <end position="208"/>
    </location>
</feature>
<feature type="compositionally biased region" description="Basic and acidic residues" evidence="1">
    <location>
        <begin position="181"/>
        <end position="197"/>
    </location>
</feature>
<dbReference type="PANTHER" id="PTHR21564">
    <property type="entry name" value="BRAKELESS PROTEIN"/>
    <property type="match status" value="1"/>
</dbReference>
<feature type="compositionally biased region" description="Polar residues" evidence="1">
    <location>
        <begin position="1103"/>
        <end position="1118"/>
    </location>
</feature>
<dbReference type="PROSITE" id="PS00028">
    <property type="entry name" value="ZINC_FINGER_C2H2_1"/>
    <property type="match status" value="1"/>
</dbReference>
<dbReference type="InterPro" id="IPR040010">
    <property type="entry name" value="ZN608/ZN609"/>
</dbReference>
<feature type="compositionally biased region" description="Polar residues" evidence="1">
    <location>
        <begin position="488"/>
        <end position="502"/>
    </location>
</feature>
<accession>A0A9Q1HUG0</accession>
<feature type="region of interest" description="Disordered" evidence="1">
    <location>
        <begin position="758"/>
        <end position="790"/>
    </location>
</feature>
<comment type="caution">
    <text evidence="3">The sequence shown here is derived from an EMBL/GenBank/DDBJ whole genome shotgun (WGS) entry which is preliminary data.</text>
</comment>
<dbReference type="PANTHER" id="PTHR21564:SF4">
    <property type="entry name" value="ZINC FINGER PROTEIN 608"/>
    <property type="match status" value="1"/>
</dbReference>
<organism evidence="3 4">
    <name type="scientific">Conger conger</name>
    <name type="common">Conger eel</name>
    <name type="synonym">Muraena conger</name>
    <dbReference type="NCBI Taxonomy" id="82655"/>
    <lineage>
        <taxon>Eukaryota</taxon>
        <taxon>Metazoa</taxon>
        <taxon>Chordata</taxon>
        <taxon>Craniata</taxon>
        <taxon>Vertebrata</taxon>
        <taxon>Euteleostomi</taxon>
        <taxon>Actinopterygii</taxon>
        <taxon>Neopterygii</taxon>
        <taxon>Teleostei</taxon>
        <taxon>Anguilliformes</taxon>
        <taxon>Congridae</taxon>
        <taxon>Conger</taxon>
    </lineage>
</organism>
<feature type="compositionally biased region" description="Polar residues" evidence="1">
    <location>
        <begin position="892"/>
        <end position="905"/>
    </location>
</feature>
<feature type="region of interest" description="Disordered" evidence="1">
    <location>
        <begin position="1132"/>
        <end position="1157"/>
    </location>
</feature>
<feature type="region of interest" description="Disordered" evidence="1">
    <location>
        <begin position="453"/>
        <end position="502"/>
    </location>
</feature>
<name>A0A9Q1HUG0_CONCO</name>
<evidence type="ECO:0000259" key="2">
    <source>
        <dbReference type="PROSITE" id="PS00028"/>
    </source>
</evidence>
<feature type="compositionally biased region" description="Polar residues" evidence="1">
    <location>
        <begin position="836"/>
        <end position="870"/>
    </location>
</feature>
<protein>
    <recommendedName>
        <fullName evidence="2">C2H2-type domain-containing protein</fullName>
    </recommendedName>
</protein>